<dbReference type="Proteomes" id="UP000829476">
    <property type="component" value="Chromosome"/>
</dbReference>
<feature type="transmembrane region" description="Helical" evidence="1">
    <location>
        <begin position="42"/>
        <end position="62"/>
    </location>
</feature>
<feature type="transmembrane region" description="Helical" evidence="1">
    <location>
        <begin position="12"/>
        <end position="36"/>
    </location>
</feature>
<organism evidence="2 3">
    <name type="scientific">Zhouia spongiae</name>
    <dbReference type="NCBI Taxonomy" id="2202721"/>
    <lineage>
        <taxon>Bacteria</taxon>
        <taxon>Pseudomonadati</taxon>
        <taxon>Bacteroidota</taxon>
        <taxon>Flavobacteriia</taxon>
        <taxon>Flavobacteriales</taxon>
        <taxon>Flavobacteriaceae</taxon>
        <taxon>Zhouia</taxon>
    </lineage>
</organism>
<evidence type="ECO:0000313" key="2">
    <source>
        <dbReference type="EMBL" id="UNY98592.1"/>
    </source>
</evidence>
<dbReference type="RefSeq" id="WP_242936998.1">
    <property type="nucleotide sequence ID" value="NZ_CP094326.1"/>
</dbReference>
<keyword evidence="1" id="KW-0472">Membrane</keyword>
<keyword evidence="1" id="KW-1133">Transmembrane helix</keyword>
<evidence type="ECO:0000313" key="3">
    <source>
        <dbReference type="Proteomes" id="UP000829476"/>
    </source>
</evidence>
<keyword evidence="1" id="KW-0812">Transmembrane</keyword>
<sequence length="172" mass="20276">MIKSKLKSGFVSWFITMILGTIGLLVLIGLMLYSLLFKKFDVYPMVMSLFLSALFGVVLIIFKDYKRIIINKAAQTIKYYSIYRPFGKSIELKNFIGYIKSVEYGRYETYRTIHLVDKTSKTAFKISGLFYDNFDEMYNAIELKEIKKYRFGFWKYIKLVCTSRIKIETKKA</sequence>
<dbReference type="EMBL" id="CP094326">
    <property type="protein sequence ID" value="UNY98592.1"/>
    <property type="molecule type" value="Genomic_DNA"/>
</dbReference>
<evidence type="ECO:0000256" key="1">
    <source>
        <dbReference type="SAM" id="Phobius"/>
    </source>
</evidence>
<keyword evidence="3" id="KW-1185">Reference proteome</keyword>
<proteinExistence type="predicted"/>
<name>A0ABY3YL82_9FLAO</name>
<reference evidence="2 3" key="1">
    <citation type="journal article" date="2018" name="Int. J. Syst. Evol. Microbiol.">
        <title>Zhouia spongiae sp. nov., isolated from a marine sponge.</title>
        <authorList>
            <person name="Zhuang L."/>
            <person name="Lin B."/>
            <person name="Qin F."/>
            <person name="Luo L."/>
        </authorList>
    </citation>
    <scope>NUCLEOTIDE SEQUENCE [LARGE SCALE GENOMIC DNA]</scope>
    <source>
        <strain evidence="2 3">HN-Y44</strain>
    </source>
</reference>
<gene>
    <name evidence="2" type="ORF">MQE36_16115</name>
</gene>
<protein>
    <submittedName>
        <fullName evidence="2">Uncharacterized protein</fullName>
    </submittedName>
</protein>
<accession>A0ABY3YL82</accession>